<feature type="active site" description="Proton donor" evidence="7">
    <location>
        <position position="322"/>
    </location>
</feature>
<keyword evidence="11" id="KW-1185">Reference proteome</keyword>
<dbReference type="GO" id="GO:0008836">
    <property type="term" value="F:diaminopimelate decarboxylase activity"/>
    <property type="evidence" value="ECO:0007669"/>
    <property type="project" value="UniProtKB-UniRule"/>
</dbReference>
<proteinExistence type="inferred from homology"/>
<dbReference type="GO" id="GO:0009089">
    <property type="term" value="P:lysine biosynthetic process via diaminopimelate"/>
    <property type="evidence" value="ECO:0007669"/>
    <property type="project" value="UniProtKB-UniRule"/>
</dbReference>
<organism evidence="10 11">
    <name type="scientific">Deinococcus aquiradiocola</name>
    <dbReference type="NCBI Taxonomy" id="393059"/>
    <lineage>
        <taxon>Bacteria</taxon>
        <taxon>Thermotogati</taxon>
        <taxon>Deinococcota</taxon>
        <taxon>Deinococci</taxon>
        <taxon>Deinococcales</taxon>
        <taxon>Deinococcaceae</taxon>
        <taxon>Deinococcus</taxon>
    </lineage>
</organism>
<dbReference type="Gene3D" id="2.40.37.10">
    <property type="entry name" value="Lyase, Ornithine Decarboxylase, Chain A, domain 1"/>
    <property type="match status" value="1"/>
</dbReference>
<dbReference type="HAMAP" id="MF_02120">
    <property type="entry name" value="LysA"/>
    <property type="match status" value="1"/>
</dbReference>
<feature type="binding site" evidence="5">
    <location>
        <begin position="251"/>
        <end position="254"/>
    </location>
    <ligand>
        <name>pyridoxal 5'-phosphate</name>
        <dbReference type="ChEBI" id="CHEBI:597326"/>
    </ligand>
</feature>
<dbReference type="GO" id="GO:0030170">
    <property type="term" value="F:pyridoxal phosphate binding"/>
    <property type="evidence" value="ECO:0007669"/>
    <property type="project" value="UniProtKB-UniRule"/>
</dbReference>
<dbReference type="InterPro" id="IPR022644">
    <property type="entry name" value="De-COase2_N"/>
</dbReference>
<evidence type="ECO:0000256" key="2">
    <source>
        <dbReference type="ARBA" id="ARBA00022793"/>
    </source>
</evidence>
<evidence type="ECO:0000256" key="1">
    <source>
        <dbReference type="ARBA" id="ARBA00001933"/>
    </source>
</evidence>
<feature type="binding site" evidence="5">
    <location>
        <position position="293"/>
    </location>
    <ligand>
        <name>substrate</name>
    </ligand>
</feature>
<comment type="caution">
    <text evidence="10">The sequence shown here is derived from an EMBL/GenBank/DDBJ whole genome shotgun (WGS) entry which is preliminary data.</text>
</comment>
<dbReference type="RefSeq" id="WP_188963728.1">
    <property type="nucleotide sequence ID" value="NZ_BMOE01000009.1"/>
</dbReference>
<feature type="binding site" evidence="5">
    <location>
        <position position="323"/>
    </location>
    <ligand>
        <name>substrate</name>
    </ligand>
</feature>
<feature type="binding site" evidence="5">
    <location>
        <position position="352"/>
    </location>
    <ligand>
        <name>substrate</name>
    </ligand>
</feature>
<feature type="modified residue" description="N6-(pyridoxal phosphate)lysine" evidence="5 7">
    <location>
        <position position="57"/>
    </location>
</feature>
<keyword evidence="2 5" id="KW-0210">Decarboxylase</keyword>
<dbReference type="SUPFAM" id="SSF50621">
    <property type="entry name" value="Alanine racemase C-terminal domain-like"/>
    <property type="match status" value="1"/>
</dbReference>
<comment type="similarity">
    <text evidence="5">Belongs to the Orn/Lys/Arg decarboxylase class-II family. LysA subfamily.</text>
</comment>
<comment type="pathway">
    <text evidence="5 8">Amino-acid biosynthesis; L-lysine biosynthesis via DAP pathway; L-lysine from DL-2,6-diaminopimelate: step 1/1.</text>
</comment>
<keyword evidence="4 5" id="KW-0456">Lyase</keyword>
<dbReference type="InterPro" id="IPR029066">
    <property type="entry name" value="PLP-binding_barrel"/>
</dbReference>
<dbReference type="PROSITE" id="PS00878">
    <property type="entry name" value="ODR_DC_2_1"/>
    <property type="match status" value="1"/>
</dbReference>
<dbReference type="InterPro" id="IPR000183">
    <property type="entry name" value="Orn/DAP/Arg_de-COase"/>
</dbReference>
<accession>A0A917US43</accession>
<keyword evidence="5 8" id="KW-0457">Lysine biosynthesis</keyword>
<evidence type="ECO:0000256" key="4">
    <source>
        <dbReference type="ARBA" id="ARBA00023239"/>
    </source>
</evidence>
<feature type="binding site" evidence="5">
    <location>
        <position position="223"/>
    </location>
    <ligand>
        <name>pyridoxal 5'-phosphate</name>
        <dbReference type="ChEBI" id="CHEBI:597326"/>
    </ligand>
</feature>
<dbReference type="PANTHER" id="PTHR43727">
    <property type="entry name" value="DIAMINOPIMELATE DECARBOXYLASE"/>
    <property type="match status" value="1"/>
</dbReference>
<name>A0A917US43_9DEIO</name>
<evidence type="ECO:0000259" key="9">
    <source>
        <dbReference type="Pfam" id="PF02784"/>
    </source>
</evidence>
<evidence type="ECO:0000313" key="11">
    <source>
        <dbReference type="Proteomes" id="UP000635726"/>
    </source>
</evidence>
<dbReference type="Gene3D" id="3.20.20.10">
    <property type="entry name" value="Alanine racemase"/>
    <property type="match status" value="1"/>
</dbReference>
<dbReference type="SUPFAM" id="SSF51419">
    <property type="entry name" value="PLP-binding barrel"/>
    <property type="match status" value="1"/>
</dbReference>
<reference evidence="10" key="2">
    <citation type="submission" date="2020-09" db="EMBL/GenBank/DDBJ databases">
        <authorList>
            <person name="Sun Q."/>
            <person name="Ohkuma M."/>
        </authorList>
    </citation>
    <scope>NUCLEOTIDE SEQUENCE</scope>
    <source>
        <strain evidence="10">JCM 14371</strain>
    </source>
</reference>
<dbReference type="InterPro" id="IPR022653">
    <property type="entry name" value="De-COase2_pyr-phos_BS"/>
</dbReference>
<dbReference type="CDD" id="cd06828">
    <property type="entry name" value="PLPDE_III_DapDC"/>
    <property type="match status" value="1"/>
</dbReference>
<keyword evidence="3 5" id="KW-0663">Pyridoxal phosphate</keyword>
<feature type="binding site" evidence="5">
    <location>
        <position position="254"/>
    </location>
    <ligand>
        <name>substrate</name>
    </ligand>
</feature>
<dbReference type="PRINTS" id="PR01179">
    <property type="entry name" value="ODADCRBXLASE"/>
</dbReference>
<dbReference type="NCBIfam" id="TIGR01048">
    <property type="entry name" value="lysA"/>
    <property type="match status" value="1"/>
</dbReference>
<keyword evidence="5" id="KW-0028">Amino-acid biosynthesis</keyword>
<comment type="catalytic activity">
    <reaction evidence="5 8">
        <text>meso-2,6-diaminopimelate + H(+) = L-lysine + CO2</text>
        <dbReference type="Rhea" id="RHEA:15101"/>
        <dbReference type="ChEBI" id="CHEBI:15378"/>
        <dbReference type="ChEBI" id="CHEBI:16526"/>
        <dbReference type="ChEBI" id="CHEBI:32551"/>
        <dbReference type="ChEBI" id="CHEBI:57791"/>
        <dbReference type="EC" id="4.1.1.20"/>
    </reaction>
</comment>
<evidence type="ECO:0000313" key="10">
    <source>
        <dbReference type="EMBL" id="GGJ80928.1"/>
    </source>
</evidence>
<reference evidence="10" key="1">
    <citation type="journal article" date="2014" name="Int. J. Syst. Evol. Microbiol.">
        <title>Complete genome sequence of Corynebacterium casei LMG S-19264T (=DSM 44701T), isolated from a smear-ripened cheese.</title>
        <authorList>
            <consortium name="US DOE Joint Genome Institute (JGI-PGF)"/>
            <person name="Walter F."/>
            <person name="Albersmeier A."/>
            <person name="Kalinowski J."/>
            <person name="Ruckert C."/>
        </authorList>
    </citation>
    <scope>NUCLEOTIDE SEQUENCE</scope>
    <source>
        <strain evidence="10">JCM 14371</strain>
    </source>
</reference>
<dbReference type="EMBL" id="BMOE01000009">
    <property type="protein sequence ID" value="GGJ80928.1"/>
    <property type="molecule type" value="Genomic_DNA"/>
</dbReference>
<comment type="subunit">
    <text evidence="5">Homodimer.</text>
</comment>
<feature type="domain" description="Orn/DAP/Arg decarboxylase 2 N-terminal" evidence="9">
    <location>
        <begin position="35"/>
        <end position="258"/>
    </location>
</feature>
<dbReference type="InterPro" id="IPR009006">
    <property type="entry name" value="Ala_racemase/Decarboxylase_C"/>
</dbReference>
<comment type="cofactor">
    <cofactor evidence="1 5 7 8">
        <name>pyridoxal 5'-phosphate</name>
        <dbReference type="ChEBI" id="CHEBI:597326"/>
    </cofactor>
</comment>
<feature type="binding site" evidence="5">
    <location>
        <position position="352"/>
    </location>
    <ligand>
        <name>pyridoxal 5'-phosphate</name>
        <dbReference type="ChEBI" id="CHEBI:597326"/>
    </ligand>
</feature>
<dbReference type="Proteomes" id="UP000635726">
    <property type="component" value="Unassembled WGS sequence"/>
</dbReference>
<evidence type="ECO:0000256" key="3">
    <source>
        <dbReference type="ARBA" id="ARBA00022898"/>
    </source>
</evidence>
<dbReference type="AlphaFoldDB" id="A0A917US43"/>
<evidence type="ECO:0000256" key="5">
    <source>
        <dbReference type="HAMAP-Rule" id="MF_02120"/>
    </source>
</evidence>
<feature type="binding site" evidence="5">
    <location>
        <position position="289"/>
    </location>
    <ligand>
        <name>substrate</name>
    </ligand>
</feature>
<dbReference type="Pfam" id="PF02784">
    <property type="entry name" value="Orn_Arg_deC_N"/>
    <property type="match status" value="1"/>
</dbReference>
<dbReference type="InterPro" id="IPR002986">
    <property type="entry name" value="DAP_deCOOHase_LysA"/>
</dbReference>
<sequence length="396" mass="42297">MTRTDTDPHVPLTDDQLRDAARRFGTPLYAYSAAELDAALARVRVAFGDARVWYAMKANPNLTLLRRLHRAGVGFECVSLGELGRAVHVGAGGDEVIVNGPAKTDEEYALGGQLGATFIVDRVEEAALLPRGSRVLVRVNPGLEVSTHDHLATGAARSKFGVRPLDLPGLLRDLRAGGHTLRGLHLHVGSAVRDAADFSAAFARVAELSAVTGPLEVLDVGGGWGLDADLHGIAARAREAAAAFGARVWVEPGRYLVARSGVLLTRVMGRKTTGRTFTLLDAGMTELLRPMLYGAQHPVRALWHEGAGEGQETRSDLAGPACESGDLLGQDVPLPAGARRGDLLTVLEAGAYGAAMSSNYLTRPRPAEVLWDGQDWVTMRRRESMADIWAAEENPT</sequence>
<gene>
    <name evidence="5 10" type="primary">lysA</name>
    <name evidence="10" type="ORF">GCM10008939_26080</name>
</gene>
<comment type="function">
    <text evidence="5">Specifically catalyzes the decarboxylation of meso-diaminopimelate (meso-DAP) to L-lysine.</text>
</comment>
<dbReference type="PRINTS" id="PR01181">
    <property type="entry name" value="DAPDCRBXLASE"/>
</dbReference>
<dbReference type="EC" id="4.1.1.20" evidence="5 6"/>
<protein>
    <recommendedName>
        <fullName evidence="5 6">Diaminopimelate decarboxylase</fullName>
        <shortName evidence="5">DAP decarboxylase</shortName>
        <shortName evidence="5">DAPDC</shortName>
        <ecNumber evidence="5 6">4.1.1.20</ecNumber>
    </recommendedName>
</protein>
<evidence type="ECO:0000256" key="6">
    <source>
        <dbReference type="NCBIfam" id="TIGR01048"/>
    </source>
</evidence>
<dbReference type="PANTHER" id="PTHR43727:SF2">
    <property type="entry name" value="GROUP IV DECARBOXYLASE"/>
    <property type="match status" value="1"/>
</dbReference>
<evidence type="ECO:0000256" key="7">
    <source>
        <dbReference type="PIRSR" id="PIRSR600183-50"/>
    </source>
</evidence>
<evidence type="ECO:0000256" key="8">
    <source>
        <dbReference type="RuleBase" id="RU003738"/>
    </source>
</evidence>